<dbReference type="GeneID" id="80351587"/>
<dbReference type="EMBL" id="AP023397">
    <property type="protein sequence ID" value="BCK59450.1"/>
    <property type="molecule type" value="Genomic_DNA"/>
</dbReference>
<dbReference type="AlphaFoldDB" id="A0A7G1KW14"/>
<dbReference type="RefSeq" id="WP_187689656.1">
    <property type="nucleotide sequence ID" value="NZ_AP023397.1"/>
</dbReference>
<organism evidence="1 2">
    <name type="scientific">Nocardia wallacei</name>
    <dbReference type="NCBI Taxonomy" id="480035"/>
    <lineage>
        <taxon>Bacteria</taxon>
        <taxon>Bacillati</taxon>
        <taxon>Actinomycetota</taxon>
        <taxon>Actinomycetes</taxon>
        <taxon>Mycobacteriales</taxon>
        <taxon>Nocardiaceae</taxon>
        <taxon>Nocardia</taxon>
    </lineage>
</organism>
<geneLocation type="plasmid" evidence="1 2">
    <name>pFMUON74</name>
</geneLocation>
<keyword evidence="2" id="KW-1185">Reference proteome</keyword>
<accession>A0A7G1KW14</accession>
<evidence type="ECO:0000313" key="1">
    <source>
        <dbReference type="EMBL" id="BCK59450.1"/>
    </source>
</evidence>
<dbReference type="Proteomes" id="UP000516173">
    <property type="component" value="Plasmid pFMUON74"/>
</dbReference>
<dbReference type="KEGG" id="nwl:NWFMUON74_72220"/>
<name>A0A7G1KW14_9NOCA</name>
<gene>
    <name evidence="1" type="ORF">NWFMUON74_72220</name>
</gene>
<evidence type="ECO:0000313" key="2">
    <source>
        <dbReference type="Proteomes" id="UP000516173"/>
    </source>
</evidence>
<sequence length="172" mass="18617">MYTNHLETVPALVAALPRLWRSTTTQDIPDQALVLLLMKDTRDGWAEIERIWVADEIDYFDPFHAKALTYGTTGTRAVALVVDIDADGPGDSAHEHVLLTDAAACALSEHGASLQAAYVTRGFGAKEPVWSLDTDQFIGKVPLFPAATPHPVYALPESLIARPANSLPRAAD</sequence>
<protein>
    <submittedName>
        <fullName evidence="1">Uncharacterized protein</fullName>
    </submittedName>
</protein>
<keyword evidence="1" id="KW-0614">Plasmid</keyword>
<proteinExistence type="predicted"/>
<reference evidence="1 2" key="1">
    <citation type="submission" date="2020-08" db="EMBL/GenBank/DDBJ databases">
        <title>Genome Sequencing of Nocardia wallacei strain FMUON74 and assembly.</title>
        <authorList>
            <person name="Toyokawa M."/>
            <person name="Uesaka K."/>
        </authorList>
    </citation>
    <scope>NUCLEOTIDE SEQUENCE [LARGE SCALE GENOMIC DNA]</scope>
    <source>
        <strain evidence="1 2">FMUON74</strain>
        <plasmid evidence="1 2">pFMUON74</plasmid>
    </source>
</reference>